<dbReference type="Proteomes" id="UP001141434">
    <property type="component" value="Unassembled WGS sequence"/>
</dbReference>
<organism evidence="1 2">
    <name type="scientific">Penicillium alfredii</name>
    <dbReference type="NCBI Taxonomy" id="1506179"/>
    <lineage>
        <taxon>Eukaryota</taxon>
        <taxon>Fungi</taxon>
        <taxon>Dikarya</taxon>
        <taxon>Ascomycota</taxon>
        <taxon>Pezizomycotina</taxon>
        <taxon>Eurotiomycetes</taxon>
        <taxon>Eurotiomycetidae</taxon>
        <taxon>Eurotiales</taxon>
        <taxon>Aspergillaceae</taxon>
        <taxon>Penicillium</taxon>
    </lineage>
</organism>
<proteinExistence type="predicted"/>
<reference evidence="1" key="1">
    <citation type="submission" date="2022-11" db="EMBL/GenBank/DDBJ databases">
        <authorList>
            <person name="Petersen C."/>
        </authorList>
    </citation>
    <scope>NUCLEOTIDE SEQUENCE</scope>
    <source>
        <strain evidence="1">IBT 34128</strain>
    </source>
</reference>
<reference evidence="1" key="2">
    <citation type="journal article" date="2023" name="IMA Fungus">
        <title>Comparative genomic study of the Penicillium genus elucidates a diverse pangenome and 15 lateral gene transfer events.</title>
        <authorList>
            <person name="Petersen C."/>
            <person name="Sorensen T."/>
            <person name="Nielsen M.R."/>
            <person name="Sondergaard T.E."/>
            <person name="Sorensen J.L."/>
            <person name="Fitzpatrick D.A."/>
            <person name="Frisvad J.C."/>
            <person name="Nielsen K.L."/>
        </authorList>
    </citation>
    <scope>NUCLEOTIDE SEQUENCE</scope>
    <source>
        <strain evidence="1">IBT 34128</strain>
    </source>
</reference>
<gene>
    <name evidence="1" type="ORF">NUU61_002249</name>
</gene>
<comment type="caution">
    <text evidence="1">The sequence shown here is derived from an EMBL/GenBank/DDBJ whole genome shotgun (WGS) entry which is preliminary data.</text>
</comment>
<sequence>MSDWDNGYRSLLRYLNDIVKIHPVVTLLVEATLGCVIGKVHDVYKGWYERLMRPEPARTWYGT</sequence>
<name>A0A9W9FRW8_9EURO</name>
<evidence type="ECO:0000313" key="1">
    <source>
        <dbReference type="EMBL" id="KAJ5104902.1"/>
    </source>
</evidence>
<dbReference type="AlphaFoldDB" id="A0A9W9FRW8"/>
<dbReference type="RefSeq" id="XP_056513898.1">
    <property type="nucleotide sequence ID" value="XM_056652831.1"/>
</dbReference>
<dbReference type="EMBL" id="JAPMSZ010000004">
    <property type="protein sequence ID" value="KAJ5104902.1"/>
    <property type="molecule type" value="Genomic_DNA"/>
</dbReference>
<accession>A0A9W9FRW8</accession>
<evidence type="ECO:0000313" key="2">
    <source>
        <dbReference type="Proteomes" id="UP001141434"/>
    </source>
</evidence>
<protein>
    <submittedName>
        <fullName evidence="1">Uncharacterized protein</fullName>
    </submittedName>
</protein>
<dbReference type="GeneID" id="81391999"/>
<keyword evidence="2" id="KW-1185">Reference proteome</keyword>